<dbReference type="InterPro" id="IPR009465">
    <property type="entry name" value="Spondin_N"/>
</dbReference>
<dbReference type="EMBL" id="JBHRTD010000012">
    <property type="protein sequence ID" value="MFC3138744.1"/>
    <property type="molecule type" value="Genomic_DNA"/>
</dbReference>
<keyword evidence="1" id="KW-0732">Signal</keyword>
<evidence type="ECO:0000313" key="4">
    <source>
        <dbReference type="Proteomes" id="UP001595621"/>
    </source>
</evidence>
<dbReference type="NCBIfam" id="NF038123">
    <property type="entry name" value="NF038123_dom"/>
    <property type="match status" value="1"/>
</dbReference>
<dbReference type="RefSeq" id="WP_248935931.1">
    <property type="nucleotide sequence ID" value="NZ_JAKILF010000003.1"/>
</dbReference>
<reference evidence="4" key="1">
    <citation type="journal article" date="2019" name="Int. J. Syst. Evol. Microbiol.">
        <title>The Global Catalogue of Microorganisms (GCM) 10K type strain sequencing project: providing services to taxonomists for standard genome sequencing and annotation.</title>
        <authorList>
            <consortium name="The Broad Institute Genomics Platform"/>
            <consortium name="The Broad Institute Genome Sequencing Center for Infectious Disease"/>
            <person name="Wu L."/>
            <person name="Ma J."/>
        </authorList>
    </citation>
    <scope>NUCLEOTIDE SEQUENCE [LARGE SCALE GENOMIC DNA]</scope>
    <source>
        <strain evidence="4">KCTC 52277</strain>
    </source>
</reference>
<name>A0ABV7GEN3_9GAMM</name>
<keyword evidence="4" id="KW-1185">Reference proteome</keyword>
<evidence type="ECO:0000259" key="2">
    <source>
        <dbReference type="Pfam" id="PF06468"/>
    </source>
</evidence>
<evidence type="ECO:0000256" key="1">
    <source>
        <dbReference type="SAM" id="SignalP"/>
    </source>
</evidence>
<evidence type="ECO:0000313" key="3">
    <source>
        <dbReference type="EMBL" id="MFC3138744.1"/>
    </source>
</evidence>
<protein>
    <submittedName>
        <fullName evidence="3">Spondin domain-containing protein</fullName>
    </submittedName>
</protein>
<dbReference type="Proteomes" id="UP001595621">
    <property type="component" value="Unassembled WGS sequence"/>
</dbReference>
<organism evidence="3 4">
    <name type="scientific">Shewanella submarina</name>
    <dbReference type="NCBI Taxonomy" id="2016376"/>
    <lineage>
        <taxon>Bacteria</taxon>
        <taxon>Pseudomonadati</taxon>
        <taxon>Pseudomonadota</taxon>
        <taxon>Gammaproteobacteria</taxon>
        <taxon>Alteromonadales</taxon>
        <taxon>Shewanellaceae</taxon>
        <taxon>Shewanella</taxon>
    </lineage>
</organism>
<feature type="signal peptide" evidence="1">
    <location>
        <begin position="1"/>
        <end position="21"/>
    </location>
</feature>
<dbReference type="Gene3D" id="2.60.40.2130">
    <property type="entry name" value="F-spondin domain"/>
    <property type="match status" value="1"/>
</dbReference>
<feature type="chain" id="PRO_5046287617" evidence="1">
    <location>
        <begin position="22"/>
        <end position="220"/>
    </location>
</feature>
<sequence length="220" mass="23661">MKKSLSALLVVSAMTAAPAIANDYYHGNKQYQVTVTNLTKGISFTPLFAATHRSGVSLFTLGEPASYEISRVAEGGDISGLMSQWNANRRVHMTTNTEGLLGPGESVTFTISGKSRFNRLSMASMLLPTNDTLAALRGVEMPKWGSKTYRFKAFDGGSETNDELCANIPGPQCGGEPFSDDDPGEGYVYPSPGIHGEADLSRAAYQWQGAIGKVKITRIR</sequence>
<accession>A0ABV7GEN3</accession>
<gene>
    <name evidence="3" type="ORF">ACFOE0_11155</name>
</gene>
<feature type="domain" description="Spondin" evidence="2">
    <location>
        <begin position="43"/>
        <end position="142"/>
    </location>
</feature>
<comment type="caution">
    <text evidence="3">The sequence shown here is derived from an EMBL/GenBank/DDBJ whole genome shotgun (WGS) entry which is preliminary data.</text>
</comment>
<dbReference type="Pfam" id="PF06468">
    <property type="entry name" value="Spond_N"/>
    <property type="match status" value="1"/>
</dbReference>
<proteinExistence type="predicted"/>
<dbReference type="InterPro" id="IPR038678">
    <property type="entry name" value="Spondin_N_sf"/>
</dbReference>